<gene>
    <name evidence="2" type="ORF">EV197_0963</name>
</gene>
<organism evidence="2 3">
    <name type="scientific">Aquimarina brevivitae</name>
    <dbReference type="NCBI Taxonomy" id="323412"/>
    <lineage>
        <taxon>Bacteria</taxon>
        <taxon>Pseudomonadati</taxon>
        <taxon>Bacteroidota</taxon>
        <taxon>Flavobacteriia</taxon>
        <taxon>Flavobacteriales</taxon>
        <taxon>Flavobacteriaceae</taxon>
        <taxon>Aquimarina</taxon>
    </lineage>
</organism>
<reference evidence="2 3" key="1">
    <citation type="submission" date="2019-02" db="EMBL/GenBank/DDBJ databases">
        <title>Genomic Encyclopedia of Type Strains, Phase IV (KMG-IV): sequencing the most valuable type-strain genomes for metagenomic binning, comparative biology and taxonomic classification.</title>
        <authorList>
            <person name="Goeker M."/>
        </authorList>
    </citation>
    <scope>NUCLEOTIDE SEQUENCE [LARGE SCALE GENOMIC DNA]</scope>
    <source>
        <strain evidence="2 3">DSM 17196</strain>
    </source>
</reference>
<evidence type="ECO:0008006" key="4">
    <source>
        <dbReference type="Google" id="ProtNLM"/>
    </source>
</evidence>
<feature type="chain" id="PRO_5020620643" description="TonB-like protein" evidence="1">
    <location>
        <begin position="19"/>
        <end position="145"/>
    </location>
</feature>
<sequence>MKNLILIALFLFCSVAHSQNILTTEKCKSSTNQRVRKNCINKELNAYANTNFDVNRIATYAQLGENRVYTRVSIDHLGRITNIQVKGTAPELEQEAIRVLEQYDGFVLLPEQKSTASDENTNDFTVLISFMVDATEYDHTATANF</sequence>
<dbReference type="OrthoDB" id="1161776at2"/>
<keyword evidence="3" id="KW-1185">Reference proteome</keyword>
<comment type="caution">
    <text evidence="2">The sequence shown here is derived from an EMBL/GenBank/DDBJ whole genome shotgun (WGS) entry which is preliminary data.</text>
</comment>
<accession>A0A4Q7PID2</accession>
<dbReference type="EMBL" id="SGXE01000001">
    <property type="protein sequence ID" value="RZS99738.1"/>
    <property type="molecule type" value="Genomic_DNA"/>
</dbReference>
<feature type="signal peptide" evidence="1">
    <location>
        <begin position="1"/>
        <end position="18"/>
    </location>
</feature>
<dbReference type="Proteomes" id="UP000292262">
    <property type="component" value="Unassembled WGS sequence"/>
</dbReference>
<dbReference type="RefSeq" id="WP_130285559.1">
    <property type="nucleotide sequence ID" value="NZ_SGXE01000001.1"/>
</dbReference>
<evidence type="ECO:0000256" key="1">
    <source>
        <dbReference type="SAM" id="SignalP"/>
    </source>
</evidence>
<name>A0A4Q7PID2_9FLAO</name>
<protein>
    <recommendedName>
        <fullName evidence="4">TonB-like protein</fullName>
    </recommendedName>
</protein>
<evidence type="ECO:0000313" key="2">
    <source>
        <dbReference type="EMBL" id="RZS99738.1"/>
    </source>
</evidence>
<keyword evidence="1" id="KW-0732">Signal</keyword>
<proteinExistence type="predicted"/>
<evidence type="ECO:0000313" key="3">
    <source>
        <dbReference type="Proteomes" id="UP000292262"/>
    </source>
</evidence>
<dbReference type="Gene3D" id="3.30.1150.10">
    <property type="match status" value="1"/>
</dbReference>
<dbReference type="AlphaFoldDB" id="A0A4Q7PID2"/>